<dbReference type="AlphaFoldDB" id="A0ABD0YWU2"/>
<comment type="caution">
    <text evidence="1">The sequence shown here is derived from an EMBL/GenBank/DDBJ whole genome shotgun (WGS) entry which is preliminary data.</text>
</comment>
<accession>A0ABD0YWU2</accession>
<evidence type="ECO:0000313" key="1">
    <source>
        <dbReference type="EMBL" id="KAL1140196.1"/>
    </source>
</evidence>
<evidence type="ECO:0000313" key="2">
    <source>
        <dbReference type="Proteomes" id="UP001558652"/>
    </source>
</evidence>
<evidence type="ECO:0008006" key="3">
    <source>
        <dbReference type="Google" id="ProtNLM"/>
    </source>
</evidence>
<keyword evidence="2" id="KW-1185">Reference proteome</keyword>
<protein>
    <recommendedName>
        <fullName evidence="3">Reverse transcriptase domain-containing protein</fullName>
    </recommendedName>
</protein>
<dbReference type="Proteomes" id="UP001558652">
    <property type="component" value="Unassembled WGS sequence"/>
</dbReference>
<sequence>MKLTLEMFSMVRHKHQISNYIHVKASVPQGNVLGPILYLVYTADISVHLNAHIVTFADDTAIFVSNPSPHTVSQIKYNDWANGLSGEMEEAAGIPDLMVLTVPLVAGRVVAAATMRMHTTTPFASEDNAAKSPPPCPPIIDSPRCCLELSCPYCGSERDLTGHGTVLWGSEKASSNLKKELAASFYEKGILKTISWYAKCVAGGSME</sequence>
<organism evidence="1 2">
    <name type="scientific">Ranatra chinensis</name>
    <dbReference type="NCBI Taxonomy" id="642074"/>
    <lineage>
        <taxon>Eukaryota</taxon>
        <taxon>Metazoa</taxon>
        <taxon>Ecdysozoa</taxon>
        <taxon>Arthropoda</taxon>
        <taxon>Hexapoda</taxon>
        <taxon>Insecta</taxon>
        <taxon>Pterygota</taxon>
        <taxon>Neoptera</taxon>
        <taxon>Paraneoptera</taxon>
        <taxon>Hemiptera</taxon>
        <taxon>Heteroptera</taxon>
        <taxon>Panheteroptera</taxon>
        <taxon>Nepomorpha</taxon>
        <taxon>Nepidae</taxon>
        <taxon>Ranatrinae</taxon>
        <taxon>Ranatra</taxon>
    </lineage>
</organism>
<gene>
    <name evidence="1" type="ORF">AAG570_000128</name>
</gene>
<proteinExistence type="predicted"/>
<name>A0ABD0YWU2_9HEMI</name>
<reference evidence="1 2" key="1">
    <citation type="submission" date="2024-07" db="EMBL/GenBank/DDBJ databases">
        <title>Chromosome-level genome assembly of the water stick insect Ranatra chinensis (Heteroptera: Nepidae).</title>
        <authorList>
            <person name="Liu X."/>
        </authorList>
    </citation>
    <scope>NUCLEOTIDE SEQUENCE [LARGE SCALE GENOMIC DNA]</scope>
    <source>
        <strain evidence="1">Cailab_2021Rc</strain>
        <tissue evidence="1">Muscle</tissue>
    </source>
</reference>
<dbReference type="EMBL" id="JBFDAA010000001">
    <property type="protein sequence ID" value="KAL1140196.1"/>
    <property type="molecule type" value="Genomic_DNA"/>
</dbReference>